<protein>
    <submittedName>
        <fullName evidence="2">3331_t:CDS:1</fullName>
    </submittedName>
</protein>
<comment type="caution">
    <text evidence="2">The sequence shown here is derived from an EMBL/GenBank/DDBJ whole genome shotgun (WGS) entry which is preliminary data.</text>
</comment>
<feature type="region of interest" description="Disordered" evidence="1">
    <location>
        <begin position="28"/>
        <end position="60"/>
    </location>
</feature>
<dbReference type="Proteomes" id="UP000789396">
    <property type="component" value="Unassembled WGS sequence"/>
</dbReference>
<feature type="non-terminal residue" evidence="2">
    <location>
        <position position="1"/>
    </location>
</feature>
<feature type="non-terminal residue" evidence="2">
    <location>
        <position position="60"/>
    </location>
</feature>
<organism evidence="2 3">
    <name type="scientific">Racocetra fulgida</name>
    <dbReference type="NCBI Taxonomy" id="60492"/>
    <lineage>
        <taxon>Eukaryota</taxon>
        <taxon>Fungi</taxon>
        <taxon>Fungi incertae sedis</taxon>
        <taxon>Mucoromycota</taxon>
        <taxon>Glomeromycotina</taxon>
        <taxon>Glomeromycetes</taxon>
        <taxon>Diversisporales</taxon>
        <taxon>Gigasporaceae</taxon>
        <taxon>Racocetra</taxon>
    </lineage>
</organism>
<feature type="compositionally biased region" description="Polar residues" evidence="1">
    <location>
        <begin position="44"/>
        <end position="60"/>
    </location>
</feature>
<gene>
    <name evidence="2" type="ORF">RFULGI_LOCUS19403</name>
</gene>
<name>A0A9N9KCK1_9GLOM</name>
<sequence length="60" mass="6697">VIQAKDINLDRQPSDLSLEIDMDIQENTAQNTKSSFDLKEDGTDNNSNGFNSPISQLLEE</sequence>
<dbReference type="EMBL" id="CAJVPZ010095580">
    <property type="protein sequence ID" value="CAG8818257.1"/>
    <property type="molecule type" value="Genomic_DNA"/>
</dbReference>
<keyword evidence="3" id="KW-1185">Reference proteome</keyword>
<reference evidence="2" key="1">
    <citation type="submission" date="2021-06" db="EMBL/GenBank/DDBJ databases">
        <authorList>
            <person name="Kallberg Y."/>
            <person name="Tangrot J."/>
            <person name="Rosling A."/>
        </authorList>
    </citation>
    <scope>NUCLEOTIDE SEQUENCE</scope>
    <source>
        <strain evidence="2">IN212</strain>
    </source>
</reference>
<proteinExistence type="predicted"/>
<evidence type="ECO:0000256" key="1">
    <source>
        <dbReference type="SAM" id="MobiDB-lite"/>
    </source>
</evidence>
<dbReference type="AlphaFoldDB" id="A0A9N9KCK1"/>
<accession>A0A9N9KCK1</accession>
<evidence type="ECO:0000313" key="3">
    <source>
        <dbReference type="Proteomes" id="UP000789396"/>
    </source>
</evidence>
<dbReference type="OrthoDB" id="2440826at2759"/>
<evidence type="ECO:0000313" key="2">
    <source>
        <dbReference type="EMBL" id="CAG8818257.1"/>
    </source>
</evidence>